<dbReference type="OrthoDB" id="431212at2759"/>
<protein>
    <submittedName>
        <fullName evidence="4">Adenine/guanine permease AZG1</fullName>
    </submittedName>
</protein>
<comment type="subcellular location">
    <subcellularLocation>
        <location evidence="1">Endomembrane system</location>
        <topology evidence="1">Multi-pass membrane protein</topology>
    </subcellularLocation>
</comment>
<feature type="transmembrane region" description="Helical" evidence="3">
    <location>
        <begin position="55"/>
        <end position="74"/>
    </location>
</feature>
<name>A0A2J7ZG96_9CHLO</name>
<dbReference type="GO" id="GO:0015854">
    <property type="term" value="P:guanine transport"/>
    <property type="evidence" value="ECO:0007669"/>
    <property type="project" value="TreeGrafter"/>
</dbReference>
<keyword evidence="2" id="KW-0813">Transport</keyword>
<reference evidence="4 5" key="1">
    <citation type="journal article" date="2017" name="Mol. Biol. Evol.">
        <title>The 4-celled Tetrabaena socialis nuclear genome reveals the essential components for genetic control of cell number at the origin of multicellularity in the volvocine lineage.</title>
        <authorList>
            <person name="Featherston J."/>
            <person name="Arakaki Y."/>
            <person name="Hanschen E.R."/>
            <person name="Ferris P.J."/>
            <person name="Michod R.E."/>
            <person name="Olson B.J.S.C."/>
            <person name="Nozaki H."/>
            <person name="Durand P.M."/>
        </authorList>
    </citation>
    <scope>NUCLEOTIDE SEQUENCE [LARGE SCALE GENOMIC DNA]</scope>
    <source>
        <strain evidence="4 5">NIES-571</strain>
    </source>
</reference>
<keyword evidence="3" id="KW-0812">Transmembrane</keyword>
<dbReference type="GO" id="GO:0012505">
    <property type="term" value="C:endomembrane system"/>
    <property type="evidence" value="ECO:0007669"/>
    <property type="project" value="UniProtKB-SubCell"/>
</dbReference>
<dbReference type="GO" id="GO:0005886">
    <property type="term" value="C:plasma membrane"/>
    <property type="evidence" value="ECO:0007669"/>
    <property type="project" value="TreeGrafter"/>
</dbReference>
<dbReference type="EMBL" id="PGGS01003334">
    <property type="protein sequence ID" value="PNG99304.1"/>
    <property type="molecule type" value="Genomic_DNA"/>
</dbReference>
<feature type="transmembrane region" description="Helical" evidence="3">
    <location>
        <begin position="110"/>
        <end position="128"/>
    </location>
</feature>
<dbReference type="InterPro" id="IPR045018">
    <property type="entry name" value="Azg-like"/>
</dbReference>
<evidence type="ECO:0000256" key="2">
    <source>
        <dbReference type="ARBA" id="ARBA00022448"/>
    </source>
</evidence>
<evidence type="ECO:0000256" key="3">
    <source>
        <dbReference type="SAM" id="Phobius"/>
    </source>
</evidence>
<keyword evidence="3" id="KW-0472">Membrane</keyword>
<dbReference type="GO" id="GO:0005345">
    <property type="term" value="F:purine nucleobase transmembrane transporter activity"/>
    <property type="evidence" value="ECO:0007669"/>
    <property type="project" value="TreeGrafter"/>
</dbReference>
<keyword evidence="5" id="KW-1185">Reference proteome</keyword>
<dbReference type="AlphaFoldDB" id="A0A2J7ZG96"/>
<comment type="caution">
    <text evidence="4">The sequence shown here is derived from an EMBL/GenBank/DDBJ whole genome shotgun (WGS) entry which is preliminary data.</text>
</comment>
<evidence type="ECO:0000256" key="1">
    <source>
        <dbReference type="ARBA" id="ARBA00004127"/>
    </source>
</evidence>
<organism evidence="4 5">
    <name type="scientific">Tetrabaena socialis</name>
    <dbReference type="NCBI Taxonomy" id="47790"/>
    <lineage>
        <taxon>Eukaryota</taxon>
        <taxon>Viridiplantae</taxon>
        <taxon>Chlorophyta</taxon>
        <taxon>core chlorophytes</taxon>
        <taxon>Chlorophyceae</taxon>
        <taxon>CS clade</taxon>
        <taxon>Chlamydomonadales</taxon>
        <taxon>Tetrabaenaceae</taxon>
        <taxon>Tetrabaena</taxon>
    </lineage>
</organism>
<evidence type="ECO:0000313" key="4">
    <source>
        <dbReference type="EMBL" id="PNG99304.1"/>
    </source>
</evidence>
<feature type="non-terminal residue" evidence="4">
    <location>
        <position position="150"/>
    </location>
</feature>
<sequence>MAYILAVNGNIVADTGGACTVNDCANNTGVPFCMFMGAPFDLGYLECRERAKRSMVTATAVASFVSCVLMGAFANLPFGIAPGMGINAFFTYTVVGFFGSGGMISYREALAAAFIEGWIFFVISITGLRTKITTIVRSTRLQAADRGGRP</sequence>
<evidence type="ECO:0000313" key="5">
    <source>
        <dbReference type="Proteomes" id="UP000236333"/>
    </source>
</evidence>
<dbReference type="Proteomes" id="UP000236333">
    <property type="component" value="Unassembled WGS sequence"/>
</dbReference>
<dbReference type="PANTHER" id="PTHR43337">
    <property type="entry name" value="XANTHINE/URACIL PERMEASE C887.17-RELATED"/>
    <property type="match status" value="1"/>
</dbReference>
<feature type="transmembrane region" description="Helical" evidence="3">
    <location>
        <begin position="80"/>
        <end position="98"/>
    </location>
</feature>
<dbReference type="PANTHER" id="PTHR43337:SF1">
    <property type="entry name" value="XANTHINE_URACIL PERMEASE C887.17-RELATED"/>
    <property type="match status" value="1"/>
</dbReference>
<gene>
    <name evidence="4" type="ORF">TSOC_014920</name>
</gene>
<keyword evidence="3" id="KW-1133">Transmembrane helix</keyword>
<proteinExistence type="predicted"/>
<dbReference type="GO" id="GO:0015853">
    <property type="term" value="P:adenine transport"/>
    <property type="evidence" value="ECO:0007669"/>
    <property type="project" value="TreeGrafter"/>
</dbReference>
<accession>A0A2J7ZG96</accession>